<evidence type="ECO:0000313" key="4">
    <source>
        <dbReference type="EMBL" id="KUN78851.1"/>
    </source>
</evidence>
<dbReference type="RefSeq" id="WP_061928206.1">
    <property type="nucleotide sequence ID" value="NZ_KQ948870.1"/>
</dbReference>
<dbReference type="PANTHER" id="PTHR42879:SF2">
    <property type="entry name" value="3-OXOACYL-[ACYL-CARRIER-PROTEIN] REDUCTASE FABG"/>
    <property type="match status" value="1"/>
</dbReference>
<dbReference type="GO" id="GO:0032787">
    <property type="term" value="P:monocarboxylic acid metabolic process"/>
    <property type="evidence" value="ECO:0007669"/>
    <property type="project" value="UniProtKB-ARBA"/>
</dbReference>
<dbReference type="EMBL" id="LMWX01000056">
    <property type="protein sequence ID" value="KUN78851.1"/>
    <property type="molecule type" value="Genomic_DNA"/>
</dbReference>
<reference evidence="4 5" key="1">
    <citation type="submission" date="2015-10" db="EMBL/GenBank/DDBJ databases">
        <title>Draft genome sequence of Streptomyces bungoensis DSM 41781, type strain for the species Streptomyces bungoensis.</title>
        <authorList>
            <person name="Ruckert C."/>
            <person name="Winkler A."/>
            <person name="Kalinowski J."/>
            <person name="Kampfer P."/>
            <person name="Glaeser S."/>
        </authorList>
    </citation>
    <scope>NUCLEOTIDE SEQUENCE [LARGE SCALE GENOMIC DNA]</scope>
    <source>
        <strain evidence="4 5">DSM 41781</strain>
    </source>
</reference>
<dbReference type="GO" id="GO:0016491">
    <property type="term" value="F:oxidoreductase activity"/>
    <property type="evidence" value="ECO:0007669"/>
    <property type="project" value="UniProtKB-KW"/>
</dbReference>
<dbReference type="PRINTS" id="PR00081">
    <property type="entry name" value="GDHRDH"/>
</dbReference>
<accession>A0A124I1Y8</accession>
<dbReference type="InterPro" id="IPR036291">
    <property type="entry name" value="NAD(P)-bd_dom_sf"/>
</dbReference>
<proteinExistence type="inferred from homology"/>
<dbReference type="PRINTS" id="PR00080">
    <property type="entry name" value="SDRFAMILY"/>
</dbReference>
<dbReference type="SUPFAM" id="SSF51735">
    <property type="entry name" value="NAD(P)-binding Rossmann-fold domains"/>
    <property type="match status" value="1"/>
</dbReference>
<comment type="similarity">
    <text evidence="1">Belongs to the short-chain dehydrogenases/reductases (SDR) family.</text>
</comment>
<dbReference type="Gene3D" id="3.40.50.720">
    <property type="entry name" value="NAD(P)-binding Rossmann-like Domain"/>
    <property type="match status" value="1"/>
</dbReference>
<protein>
    <submittedName>
        <fullName evidence="4">3-oxoacyl-ACP reductase</fullName>
    </submittedName>
</protein>
<keyword evidence="5" id="KW-1185">Reference proteome</keyword>
<name>A0A124I1Y8_9ACTN</name>
<dbReference type="AlphaFoldDB" id="A0A124I1Y8"/>
<gene>
    <name evidence="4" type="ORF">AQJ66_29835</name>
</gene>
<dbReference type="Proteomes" id="UP000053024">
    <property type="component" value="Unassembled WGS sequence"/>
</dbReference>
<dbReference type="OrthoDB" id="7064009at2"/>
<keyword evidence="2" id="KW-0560">Oxidoreductase</keyword>
<sequence>MTAPGTGGRVALITGASGALGTAVARVLDHRGYRLALHYTTGEDRARKVAAELSGPSALVRADVADWAATRDMVDRVRAELGSISVLVNAGAIRRDGLMATQSVDDWTRTIAVNLIGTFHTCRAALPDMLRGRWGRIINVVSPAGLHGSRGQTAYSAAKAGVLGMTRSLSLECGRFNVTVNALSPGLMATALTEELPAEVSATLVARTAFGRMGTPDEVARGIELLLDADYMTGQVLSIDGGMSIS</sequence>
<dbReference type="InterPro" id="IPR020904">
    <property type="entry name" value="Sc_DH/Rdtase_CS"/>
</dbReference>
<dbReference type="FunFam" id="3.40.50.720:FF:000173">
    <property type="entry name" value="3-oxoacyl-[acyl-carrier protein] reductase"/>
    <property type="match status" value="1"/>
</dbReference>
<evidence type="ECO:0000256" key="2">
    <source>
        <dbReference type="ARBA" id="ARBA00023002"/>
    </source>
</evidence>
<feature type="domain" description="Ketoreductase" evidence="3">
    <location>
        <begin position="9"/>
        <end position="186"/>
    </location>
</feature>
<dbReference type="InterPro" id="IPR057326">
    <property type="entry name" value="KR_dom"/>
</dbReference>
<organism evidence="4 5">
    <name type="scientific">Streptomyces bungoensis</name>
    <dbReference type="NCBI Taxonomy" id="285568"/>
    <lineage>
        <taxon>Bacteria</taxon>
        <taxon>Bacillati</taxon>
        <taxon>Actinomycetota</taxon>
        <taxon>Actinomycetes</taxon>
        <taxon>Kitasatosporales</taxon>
        <taxon>Streptomycetaceae</taxon>
        <taxon>Streptomyces</taxon>
    </lineage>
</organism>
<dbReference type="PROSITE" id="PS00061">
    <property type="entry name" value="ADH_SHORT"/>
    <property type="match status" value="1"/>
</dbReference>
<comment type="caution">
    <text evidence="4">The sequence shown here is derived from an EMBL/GenBank/DDBJ whole genome shotgun (WGS) entry which is preliminary data.</text>
</comment>
<dbReference type="Pfam" id="PF13561">
    <property type="entry name" value="adh_short_C2"/>
    <property type="match status" value="1"/>
</dbReference>
<dbReference type="PANTHER" id="PTHR42879">
    <property type="entry name" value="3-OXOACYL-(ACYL-CARRIER-PROTEIN) REDUCTASE"/>
    <property type="match status" value="1"/>
</dbReference>
<dbReference type="InterPro" id="IPR002347">
    <property type="entry name" value="SDR_fam"/>
</dbReference>
<evidence type="ECO:0000256" key="1">
    <source>
        <dbReference type="ARBA" id="ARBA00006484"/>
    </source>
</evidence>
<dbReference type="SMART" id="SM00822">
    <property type="entry name" value="PKS_KR"/>
    <property type="match status" value="1"/>
</dbReference>
<dbReference type="InterPro" id="IPR050259">
    <property type="entry name" value="SDR"/>
</dbReference>
<dbReference type="STRING" id="285568.AQJ66_29835"/>
<evidence type="ECO:0000259" key="3">
    <source>
        <dbReference type="SMART" id="SM00822"/>
    </source>
</evidence>
<evidence type="ECO:0000313" key="5">
    <source>
        <dbReference type="Proteomes" id="UP000053024"/>
    </source>
</evidence>